<gene>
    <name evidence="1" type="ORF">KI387_016354</name>
</gene>
<dbReference type="Proteomes" id="UP000824469">
    <property type="component" value="Unassembled WGS sequence"/>
</dbReference>
<comment type="caution">
    <text evidence="1">The sequence shown here is derived from an EMBL/GenBank/DDBJ whole genome shotgun (WGS) entry which is preliminary data.</text>
</comment>
<accession>A0AA38GH73</accession>
<dbReference type="EMBL" id="JAHRHJ020000003">
    <property type="protein sequence ID" value="KAH9321715.1"/>
    <property type="molecule type" value="Genomic_DNA"/>
</dbReference>
<evidence type="ECO:0000313" key="1">
    <source>
        <dbReference type="EMBL" id="KAH9321715.1"/>
    </source>
</evidence>
<name>A0AA38GH73_TAXCH</name>
<reference evidence="1 2" key="1">
    <citation type="journal article" date="2021" name="Nat. Plants">
        <title>The Taxus genome provides insights into paclitaxel biosynthesis.</title>
        <authorList>
            <person name="Xiong X."/>
            <person name="Gou J."/>
            <person name="Liao Q."/>
            <person name="Li Y."/>
            <person name="Zhou Q."/>
            <person name="Bi G."/>
            <person name="Li C."/>
            <person name="Du R."/>
            <person name="Wang X."/>
            <person name="Sun T."/>
            <person name="Guo L."/>
            <person name="Liang H."/>
            <person name="Lu P."/>
            <person name="Wu Y."/>
            <person name="Zhang Z."/>
            <person name="Ro D.K."/>
            <person name="Shang Y."/>
            <person name="Huang S."/>
            <person name="Yan J."/>
        </authorList>
    </citation>
    <scope>NUCLEOTIDE SEQUENCE [LARGE SCALE GENOMIC DNA]</scope>
    <source>
        <strain evidence="1">Ta-2019</strain>
    </source>
</reference>
<keyword evidence="2" id="KW-1185">Reference proteome</keyword>
<dbReference type="AlphaFoldDB" id="A0AA38GH73"/>
<organism evidence="1 2">
    <name type="scientific">Taxus chinensis</name>
    <name type="common">Chinese yew</name>
    <name type="synonym">Taxus wallichiana var. chinensis</name>
    <dbReference type="NCBI Taxonomy" id="29808"/>
    <lineage>
        <taxon>Eukaryota</taxon>
        <taxon>Viridiplantae</taxon>
        <taxon>Streptophyta</taxon>
        <taxon>Embryophyta</taxon>
        <taxon>Tracheophyta</taxon>
        <taxon>Spermatophyta</taxon>
        <taxon>Pinopsida</taxon>
        <taxon>Pinidae</taxon>
        <taxon>Conifers II</taxon>
        <taxon>Cupressales</taxon>
        <taxon>Taxaceae</taxon>
        <taxon>Taxus</taxon>
    </lineage>
</organism>
<proteinExistence type="predicted"/>
<protein>
    <submittedName>
        <fullName evidence="1">Uncharacterized protein</fullName>
    </submittedName>
</protein>
<feature type="non-terminal residue" evidence="1">
    <location>
        <position position="1"/>
    </location>
</feature>
<sequence>LYILTASFEPKATEVARVFKRKKHERLLKNSRAKKSLAIQKEHSSSRLQLQTTSLGNCIIEVFNHQTSMKKICQQTSNSASGTCFGLYYNSLAKEDGLVMNLAPTTVAATTLTTMMVTMTRASLLEMSENNKG</sequence>
<feature type="non-terminal residue" evidence="1">
    <location>
        <position position="133"/>
    </location>
</feature>
<evidence type="ECO:0000313" key="2">
    <source>
        <dbReference type="Proteomes" id="UP000824469"/>
    </source>
</evidence>